<dbReference type="InterPro" id="IPR003719">
    <property type="entry name" value="Phenazine_PhzF-like"/>
</dbReference>
<name>A0AA42CMP3_9HYPH</name>
<feature type="compositionally biased region" description="Basic and acidic residues" evidence="1">
    <location>
        <begin position="42"/>
        <end position="53"/>
    </location>
</feature>
<feature type="region of interest" description="Disordered" evidence="1">
    <location>
        <begin position="73"/>
        <end position="92"/>
    </location>
</feature>
<protein>
    <submittedName>
        <fullName evidence="2">PhzF family phenazine biosynthesis protein</fullName>
    </submittedName>
</protein>
<dbReference type="SUPFAM" id="SSF54506">
    <property type="entry name" value="Diaminopimelate epimerase-like"/>
    <property type="match status" value="1"/>
</dbReference>
<feature type="compositionally biased region" description="Basic and acidic residues" evidence="1">
    <location>
        <begin position="17"/>
        <end position="30"/>
    </location>
</feature>
<sequence>MAARIIGRAWSIWSERGTGDHSGGGRDRGPRGGIARVAPAPRGREIDRPTRHTPDKVARLAAPGVTVVELDAAEENSRPSTTLAIPDGDGRRWPSSWPTAEALHTSMTFLERGPIATGSATAALTALLAELRGMDVRLRVLQGEDMGRPSTLLTRAVRDGQTTRAYVGGRCATMFEGTFELS</sequence>
<dbReference type="Gene3D" id="3.10.310.10">
    <property type="entry name" value="Diaminopimelate Epimerase, Chain A, domain 1"/>
    <property type="match status" value="1"/>
</dbReference>
<dbReference type="Pfam" id="PF02567">
    <property type="entry name" value="PhzC-PhzF"/>
    <property type="match status" value="1"/>
</dbReference>
<comment type="caution">
    <text evidence="2">The sequence shown here is derived from an EMBL/GenBank/DDBJ whole genome shotgun (WGS) entry which is preliminary data.</text>
</comment>
<dbReference type="Proteomes" id="UP001165667">
    <property type="component" value="Unassembled WGS sequence"/>
</dbReference>
<gene>
    <name evidence="2" type="ORF">M8523_34060</name>
</gene>
<reference evidence="2" key="1">
    <citation type="submission" date="2022-05" db="EMBL/GenBank/DDBJ databases">
        <authorList>
            <person name="Pankratov T."/>
        </authorList>
    </citation>
    <scope>NUCLEOTIDE SEQUENCE</scope>
    <source>
        <strain evidence="2">BP6-180914</strain>
    </source>
</reference>
<dbReference type="EMBL" id="JAMOIM010000073">
    <property type="protein sequence ID" value="MCW6512904.1"/>
    <property type="molecule type" value="Genomic_DNA"/>
</dbReference>
<keyword evidence="3" id="KW-1185">Reference proteome</keyword>
<evidence type="ECO:0000313" key="2">
    <source>
        <dbReference type="EMBL" id="MCW6512904.1"/>
    </source>
</evidence>
<feature type="region of interest" description="Disordered" evidence="1">
    <location>
        <begin position="15"/>
        <end position="53"/>
    </location>
</feature>
<dbReference type="RefSeq" id="WP_282589281.1">
    <property type="nucleotide sequence ID" value="NZ_JAMOIM010000073.1"/>
</dbReference>
<dbReference type="AlphaFoldDB" id="A0AA42CMP3"/>
<evidence type="ECO:0000313" key="3">
    <source>
        <dbReference type="Proteomes" id="UP001165667"/>
    </source>
</evidence>
<accession>A0AA42CMP3</accession>
<evidence type="ECO:0000256" key="1">
    <source>
        <dbReference type="SAM" id="MobiDB-lite"/>
    </source>
</evidence>
<proteinExistence type="predicted"/>
<dbReference type="GO" id="GO:0003824">
    <property type="term" value="F:catalytic activity"/>
    <property type="evidence" value="ECO:0007669"/>
    <property type="project" value="InterPro"/>
</dbReference>
<organism evidence="2 3">
    <name type="scientific">Lichenifustis flavocetrariae</name>
    <dbReference type="NCBI Taxonomy" id="2949735"/>
    <lineage>
        <taxon>Bacteria</taxon>
        <taxon>Pseudomonadati</taxon>
        <taxon>Pseudomonadota</taxon>
        <taxon>Alphaproteobacteria</taxon>
        <taxon>Hyphomicrobiales</taxon>
        <taxon>Lichenihabitantaceae</taxon>
        <taxon>Lichenifustis</taxon>
    </lineage>
</organism>